<evidence type="ECO:0000313" key="2">
    <source>
        <dbReference type="EMBL" id="KRZ54978.1"/>
    </source>
</evidence>
<dbReference type="Proteomes" id="UP000054721">
    <property type="component" value="Unassembled WGS sequence"/>
</dbReference>
<reference evidence="2 3" key="1">
    <citation type="submission" date="2015-05" db="EMBL/GenBank/DDBJ databases">
        <title>Evolution of Trichinella species and genotypes.</title>
        <authorList>
            <person name="Korhonen P.K."/>
            <person name="Edoardo P."/>
            <person name="Giuseppe L.R."/>
            <person name="Gasser R.B."/>
        </authorList>
    </citation>
    <scope>NUCLEOTIDE SEQUENCE [LARGE SCALE GENOMIC DNA]</scope>
    <source>
        <strain evidence="2">ISS10</strain>
    </source>
</reference>
<keyword evidence="1" id="KW-0812">Transmembrane</keyword>
<feature type="non-terminal residue" evidence="2">
    <location>
        <position position="1"/>
    </location>
</feature>
<keyword evidence="3" id="KW-1185">Reference proteome</keyword>
<dbReference type="EMBL" id="JYDW01000125">
    <property type="protein sequence ID" value="KRZ54978.1"/>
    <property type="molecule type" value="Genomic_DNA"/>
</dbReference>
<feature type="transmembrane region" description="Helical" evidence="1">
    <location>
        <begin position="69"/>
        <end position="88"/>
    </location>
</feature>
<sequence>LYCNGPLPRVGSSASSTRLLARQSLFGDGPVLTGTIRNKDRRRCNNEHTRTLSGNLPTAHVNNHTVLRLRSSCLILHTVASVFFLFIFCRRNLISSVHVRCTLLKNSISSGTDTNVKG</sequence>
<keyword evidence="1" id="KW-0472">Membrane</keyword>
<dbReference type="AlphaFoldDB" id="A0A0V1L6Y2"/>
<name>A0A0V1L6Y2_9BILA</name>
<dbReference type="OrthoDB" id="10498070at2759"/>
<accession>A0A0V1L6Y2</accession>
<evidence type="ECO:0000313" key="3">
    <source>
        <dbReference type="Proteomes" id="UP000054721"/>
    </source>
</evidence>
<comment type="caution">
    <text evidence="2">The sequence shown here is derived from an EMBL/GenBank/DDBJ whole genome shotgun (WGS) entry which is preliminary data.</text>
</comment>
<organism evidence="2 3">
    <name type="scientific">Trichinella nativa</name>
    <dbReference type="NCBI Taxonomy" id="6335"/>
    <lineage>
        <taxon>Eukaryota</taxon>
        <taxon>Metazoa</taxon>
        <taxon>Ecdysozoa</taxon>
        <taxon>Nematoda</taxon>
        <taxon>Enoplea</taxon>
        <taxon>Dorylaimia</taxon>
        <taxon>Trichinellida</taxon>
        <taxon>Trichinellidae</taxon>
        <taxon>Trichinella</taxon>
    </lineage>
</organism>
<proteinExistence type="predicted"/>
<protein>
    <submittedName>
        <fullName evidence="2">Uncharacterized protein</fullName>
    </submittedName>
</protein>
<gene>
    <name evidence="2" type="ORF">T02_1296</name>
</gene>
<keyword evidence="1" id="KW-1133">Transmembrane helix</keyword>
<feature type="non-terminal residue" evidence="2">
    <location>
        <position position="118"/>
    </location>
</feature>
<evidence type="ECO:0000256" key="1">
    <source>
        <dbReference type="SAM" id="Phobius"/>
    </source>
</evidence>